<protein>
    <submittedName>
        <fullName evidence="3">Helix-turn-helix domain-containing protein</fullName>
    </submittedName>
</protein>
<keyword evidence="4" id="KW-1185">Reference proteome</keyword>
<dbReference type="PROSITE" id="PS50943">
    <property type="entry name" value="HTH_CROC1"/>
    <property type="match status" value="1"/>
</dbReference>
<dbReference type="InterPro" id="IPR050807">
    <property type="entry name" value="TransReg_Diox_bact_type"/>
</dbReference>
<evidence type="ECO:0000256" key="1">
    <source>
        <dbReference type="ARBA" id="ARBA00023125"/>
    </source>
</evidence>
<dbReference type="InterPro" id="IPR010982">
    <property type="entry name" value="Lambda_DNA-bd_dom_sf"/>
</dbReference>
<keyword evidence="1" id="KW-0238">DNA-binding</keyword>
<dbReference type="CDD" id="cd00093">
    <property type="entry name" value="HTH_XRE"/>
    <property type="match status" value="1"/>
</dbReference>
<dbReference type="InterPro" id="IPR011990">
    <property type="entry name" value="TPR-like_helical_dom_sf"/>
</dbReference>
<dbReference type="PANTHER" id="PTHR46797:SF1">
    <property type="entry name" value="METHYLPHOSPHONATE SYNTHASE"/>
    <property type="match status" value="1"/>
</dbReference>
<dbReference type="GO" id="GO:0003677">
    <property type="term" value="F:DNA binding"/>
    <property type="evidence" value="ECO:0007669"/>
    <property type="project" value="UniProtKB-KW"/>
</dbReference>
<dbReference type="GO" id="GO:0005829">
    <property type="term" value="C:cytosol"/>
    <property type="evidence" value="ECO:0007669"/>
    <property type="project" value="TreeGrafter"/>
</dbReference>
<dbReference type="RefSeq" id="WP_215648910.1">
    <property type="nucleotide sequence ID" value="NZ_JAOQJZ010000002.1"/>
</dbReference>
<dbReference type="SMART" id="SM00530">
    <property type="entry name" value="HTH_XRE"/>
    <property type="match status" value="1"/>
</dbReference>
<proteinExistence type="predicted"/>
<reference evidence="3 4" key="1">
    <citation type="journal article" date="2021" name="ISME Commun">
        <title>Automated analysis of genomic sequences facilitates high-throughput and comprehensive description of bacteria.</title>
        <authorList>
            <person name="Hitch T.C.A."/>
        </authorList>
    </citation>
    <scope>NUCLEOTIDE SEQUENCE [LARGE SCALE GENOMIC DNA]</scope>
    <source>
        <strain evidence="3 4">Sanger_31</strain>
    </source>
</reference>
<accession>A0AAE3LJP6</accession>
<feature type="domain" description="HTH cro/C1-type" evidence="2">
    <location>
        <begin position="10"/>
        <end position="63"/>
    </location>
</feature>
<sequence>MEKNTLGKRIKEARLAKKMTQSEVVGDFITRNMLSQIESGSATPSVKTLEYLCKVLEIEPNALLPDENDSKNAPDAEGYISIRKEFINKNYKAVIEYDADDEFSDEICALKAKACLMVAREYSGSDSATDLQKAIDLAKQASELSKRGIFADESVKSKADELLKANAKRLSDYYRSLL</sequence>
<dbReference type="SUPFAM" id="SSF47413">
    <property type="entry name" value="lambda repressor-like DNA-binding domains"/>
    <property type="match status" value="1"/>
</dbReference>
<dbReference type="EMBL" id="JAOQJZ010000002">
    <property type="protein sequence ID" value="MCU6704877.1"/>
    <property type="molecule type" value="Genomic_DNA"/>
</dbReference>
<dbReference type="PANTHER" id="PTHR46797">
    <property type="entry name" value="HTH-TYPE TRANSCRIPTIONAL REGULATOR"/>
    <property type="match status" value="1"/>
</dbReference>
<dbReference type="Pfam" id="PF01381">
    <property type="entry name" value="HTH_3"/>
    <property type="match status" value="1"/>
</dbReference>
<dbReference type="Gene3D" id="1.25.40.10">
    <property type="entry name" value="Tetratricopeptide repeat domain"/>
    <property type="match status" value="1"/>
</dbReference>
<name>A0AAE3LJP6_9FIRM</name>
<evidence type="ECO:0000313" key="3">
    <source>
        <dbReference type="EMBL" id="MCU6704877.1"/>
    </source>
</evidence>
<dbReference type="GO" id="GO:0003700">
    <property type="term" value="F:DNA-binding transcription factor activity"/>
    <property type="evidence" value="ECO:0007669"/>
    <property type="project" value="TreeGrafter"/>
</dbReference>
<dbReference type="AlphaFoldDB" id="A0AAE3LJP6"/>
<dbReference type="Proteomes" id="UP001208131">
    <property type="component" value="Unassembled WGS sequence"/>
</dbReference>
<evidence type="ECO:0000259" key="2">
    <source>
        <dbReference type="PROSITE" id="PS50943"/>
    </source>
</evidence>
<gene>
    <name evidence="3" type="ORF">OCV57_02895</name>
</gene>
<comment type="caution">
    <text evidence="3">The sequence shown here is derived from an EMBL/GenBank/DDBJ whole genome shotgun (WGS) entry which is preliminary data.</text>
</comment>
<organism evidence="3 4">
    <name type="scientific">Hominimerdicola aceti</name>
    <dbReference type="NCBI Taxonomy" id="2981726"/>
    <lineage>
        <taxon>Bacteria</taxon>
        <taxon>Bacillati</taxon>
        <taxon>Bacillota</taxon>
        <taxon>Clostridia</taxon>
        <taxon>Eubacteriales</taxon>
        <taxon>Oscillospiraceae</taxon>
        <taxon>Hominimerdicola</taxon>
    </lineage>
</organism>
<dbReference type="InterPro" id="IPR001387">
    <property type="entry name" value="Cro/C1-type_HTH"/>
</dbReference>
<evidence type="ECO:0000313" key="4">
    <source>
        <dbReference type="Proteomes" id="UP001208131"/>
    </source>
</evidence>